<proteinExistence type="predicted"/>
<evidence type="ECO:0000313" key="1">
    <source>
        <dbReference type="EMBL" id="BBZ78289.1"/>
    </source>
</evidence>
<dbReference type="RefSeq" id="WP_163805475.1">
    <property type="nucleotide sequence ID" value="NZ_AP022620.1"/>
</dbReference>
<sequence>MPSTEVRARQTFDAFGLLCIGEIGRHQKELRAAVAVAYSHQLHRISVCGDHPIAGIEQGAGKGESALRAGVWDEHDR</sequence>
<evidence type="ECO:0000313" key="2">
    <source>
        <dbReference type="Proteomes" id="UP000467249"/>
    </source>
</evidence>
<dbReference type="KEGG" id="many:MANY_36260"/>
<name>A0A6N4WB74_9MYCO</name>
<reference evidence="1 2" key="1">
    <citation type="journal article" date="2019" name="Emerg. Microbes Infect.">
        <title>Comprehensive subspecies identification of 175 nontuberculous mycobacteria species based on 7547 genomic profiles.</title>
        <authorList>
            <person name="Matsumoto Y."/>
            <person name="Kinjo T."/>
            <person name="Motooka D."/>
            <person name="Nabeya D."/>
            <person name="Jung N."/>
            <person name="Uechi K."/>
            <person name="Horii T."/>
            <person name="Iida T."/>
            <person name="Fujita J."/>
            <person name="Nakamura S."/>
        </authorList>
    </citation>
    <scope>NUCLEOTIDE SEQUENCE [LARGE SCALE GENOMIC DNA]</scope>
    <source>
        <strain evidence="1 2">JCM 30275</strain>
    </source>
</reference>
<dbReference type="AlphaFoldDB" id="A0A6N4WB74"/>
<keyword evidence="2" id="KW-1185">Reference proteome</keyword>
<organism evidence="1 2">
    <name type="scientific">Mycolicibacterium anyangense</name>
    <dbReference type="NCBI Taxonomy" id="1431246"/>
    <lineage>
        <taxon>Bacteria</taxon>
        <taxon>Bacillati</taxon>
        <taxon>Actinomycetota</taxon>
        <taxon>Actinomycetes</taxon>
        <taxon>Mycobacteriales</taxon>
        <taxon>Mycobacteriaceae</taxon>
        <taxon>Mycolicibacterium</taxon>
    </lineage>
</organism>
<gene>
    <name evidence="1" type="ORF">MANY_36260</name>
</gene>
<accession>A0A6N4WB74</accession>
<protein>
    <submittedName>
        <fullName evidence="1">Uncharacterized protein</fullName>
    </submittedName>
</protein>
<dbReference type="EMBL" id="AP022620">
    <property type="protein sequence ID" value="BBZ78289.1"/>
    <property type="molecule type" value="Genomic_DNA"/>
</dbReference>
<dbReference type="Proteomes" id="UP000467249">
    <property type="component" value="Chromosome"/>
</dbReference>